<accession>A0A4D6L3J9</accession>
<keyword evidence="3" id="KW-1185">Reference proteome</keyword>
<evidence type="ECO:0000256" key="1">
    <source>
        <dbReference type="SAM" id="MobiDB-lite"/>
    </source>
</evidence>
<feature type="compositionally biased region" description="Low complexity" evidence="1">
    <location>
        <begin position="194"/>
        <end position="205"/>
    </location>
</feature>
<evidence type="ECO:0000313" key="2">
    <source>
        <dbReference type="EMBL" id="QCD83097.1"/>
    </source>
</evidence>
<reference evidence="2 3" key="1">
    <citation type="submission" date="2019-04" db="EMBL/GenBank/DDBJ databases">
        <title>An improved genome assembly and genetic linkage map for asparagus bean, Vigna unguiculata ssp. sesquipedialis.</title>
        <authorList>
            <person name="Xia Q."/>
            <person name="Zhang R."/>
            <person name="Dong Y."/>
        </authorList>
    </citation>
    <scope>NUCLEOTIDE SEQUENCE [LARGE SCALE GENOMIC DNA]</scope>
    <source>
        <tissue evidence="2">Leaf</tissue>
    </source>
</reference>
<proteinExistence type="predicted"/>
<feature type="region of interest" description="Disordered" evidence="1">
    <location>
        <begin position="174"/>
        <end position="216"/>
    </location>
</feature>
<gene>
    <name evidence="2" type="ORF">DEO72_LG2g3440</name>
</gene>
<dbReference type="EMBL" id="CP039346">
    <property type="protein sequence ID" value="QCD83097.1"/>
    <property type="molecule type" value="Genomic_DNA"/>
</dbReference>
<name>A0A4D6L3J9_VIGUN</name>
<organism evidence="2 3">
    <name type="scientific">Vigna unguiculata</name>
    <name type="common">Cowpea</name>
    <dbReference type="NCBI Taxonomy" id="3917"/>
    <lineage>
        <taxon>Eukaryota</taxon>
        <taxon>Viridiplantae</taxon>
        <taxon>Streptophyta</taxon>
        <taxon>Embryophyta</taxon>
        <taxon>Tracheophyta</taxon>
        <taxon>Spermatophyta</taxon>
        <taxon>Magnoliopsida</taxon>
        <taxon>eudicotyledons</taxon>
        <taxon>Gunneridae</taxon>
        <taxon>Pentapetalae</taxon>
        <taxon>rosids</taxon>
        <taxon>fabids</taxon>
        <taxon>Fabales</taxon>
        <taxon>Fabaceae</taxon>
        <taxon>Papilionoideae</taxon>
        <taxon>50 kb inversion clade</taxon>
        <taxon>NPAAA clade</taxon>
        <taxon>indigoferoid/millettioid clade</taxon>
        <taxon>Phaseoleae</taxon>
        <taxon>Vigna</taxon>
    </lineage>
</organism>
<evidence type="ECO:0000313" key="3">
    <source>
        <dbReference type="Proteomes" id="UP000501690"/>
    </source>
</evidence>
<sequence length="313" mass="34930">MAKQWNRHSLVDHEDLAHLLPSTKLMIIARKNSHIQHNHATKRTFITILKTSTHNPHKAKKVIPHCTVSLSPSPRLRGLAQARRARSGEPPLRLGEGSMVHSGNITGSRLSEIPLAWARRSLAQEFKQVAWATFRATALGELPVSSCLGEIDSLGRDLQVSPLFSTVTATYINQPTSKCSDPHSEGRTAPRAVSSGSEQGLSSSLKEGDLRANPSRAFRESKGKDWRLLRFCESETTDALFQHAGISIDCMNEFSPGNTKSKSVSEPLHLIKGPNSEFEMNRYGQWNRDSVLENFLKKIEEKAREKKTKYEKS</sequence>
<protein>
    <submittedName>
        <fullName evidence="2">Uncharacterized protein</fullName>
    </submittedName>
</protein>
<dbReference type="Proteomes" id="UP000501690">
    <property type="component" value="Linkage Group LG2"/>
</dbReference>
<dbReference type="AlphaFoldDB" id="A0A4D6L3J9"/>